<feature type="non-terminal residue" evidence="8">
    <location>
        <position position="313"/>
    </location>
</feature>
<evidence type="ECO:0000256" key="4">
    <source>
        <dbReference type="ARBA" id="ARBA00022737"/>
    </source>
</evidence>
<comment type="subcellular location">
    <subcellularLocation>
        <location evidence="1">Cytoplasm</location>
    </subcellularLocation>
</comment>
<dbReference type="SUPFAM" id="SSF48726">
    <property type="entry name" value="Immunoglobulin"/>
    <property type="match status" value="3"/>
</dbReference>
<dbReference type="AlphaFoldDB" id="A0A820IEG4"/>
<dbReference type="GO" id="GO:0030017">
    <property type="term" value="C:sarcomere"/>
    <property type="evidence" value="ECO:0007669"/>
    <property type="project" value="UniProtKB-ARBA"/>
</dbReference>
<sequence length="313" mass="34422">EEDQGKYTIRAKNPANTVEEHTNLIVTAPLAFIEKLEDTDIISGQNLTLTCRCQGIPKPTIKWFQNDIEIKSTTKQKIESKPDGTQTLTVNRVDLTDGGQFKIVATNPQGTVESICNVNVLMKPKIDSKPQDIQVVIGEPAELNVKLSGVPKPNIQWLKNGEPFDIDNKRIKTVEKGDICSLIIDSTQLDDKASYTLKATNKAGETESPKITLNVTAVQPKIRTDLQPTLNVTKGEPIALTIQADGKPKPQIKWFKGNDEIPLNQPGVKIIEEGDTYKLIIDKATEKDQGEYSAVIQNPGGQVNSKKTNVTVT</sequence>
<evidence type="ECO:0000313" key="8">
    <source>
        <dbReference type="EMBL" id="CAF4306184.1"/>
    </source>
</evidence>
<dbReference type="SMART" id="SM00408">
    <property type="entry name" value="IGc2"/>
    <property type="match status" value="3"/>
</dbReference>
<evidence type="ECO:0000259" key="7">
    <source>
        <dbReference type="PROSITE" id="PS50835"/>
    </source>
</evidence>
<evidence type="ECO:0000256" key="6">
    <source>
        <dbReference type="ARBA" id="ARBA00023319"/>
    </source>
</evidence>
<keyword evidence="6" id="KW-0393">Immunoglobulin domain</keyword>
<dbReference type="InterPro" id="IPR013783">
    <property type="entry name" value="Ig-like_fold"/>
</dbReference>
<dbReference type="GO" id="GO:0050808">
    <property type="term" value="P:synapse organization"/>
    <property type="evidence" value="ECO:0007669"/>
    <property type="project" value="TreeGrafter"/>
</dbReference>
<keyword evidence="4" id="KW-0677">Repeat</keyword>
<evidence type="ECO:0000256" key="5">
    <source>
        <dbReference type="ARBA" id="ARBA00023157"/>
    </source>
</evidence>
<dbReference type="GO" id="GO:0008046">
    <property type="term" value="F:axon guidance receptor activity"/>
    <property type="evidence" value="ECO:0007669"/>
    <property type="project" value="TreeGrafter"/>
</dbReference>
<evidence type="ECO:0000256" key="3">
    <source>
        <dbReference type="ARBA" id="ARBA00022490"/>
    </source>
</evidence>
<dbReference type="GO" id="GO:0007156">
    <property type="term" value="P:homophilic cell adhesion via plasma membrane adhesion molecules"/>
    <property type="evidence" value="ECO:0007669"/>
    <property type="project" value="TreeGrafter"/>
</dbReference>
<dbReference type="InterPro" id="IPR003598">
    <property type="entry name" value="Ig_sub2"/>
</dbReference>
<evidence type="ECO:0000256" key="1">
    <source>
        <dbReference type="ARBA" id="ARBA00004496"/>
    </source>
</evidence>
<evidence type="ECO:0000313" key="9">
    <source>
        <dbReference type="Proteomes" id="UP000663844"/>
    </source>
</evidence>
<dbReference type="FunFam" id="2.60.40.10:FF:000032">
    <property type="entry name" value="palladin isoform X1"/>
    <property type="match status" value="1"/>
</dbReference>
<reference evidence="8" key="1">
    <citation type="submission" date="2021-02" db="EMBL/GenBank/DDBJ databases">
        <authorList>
            <person name="Nowell W R."/>
        </authorList>
    </citation>
    <scope>NUCLEOTIDE SEQUENCE</scope>
</reference>
<organism evidence="8 9">
    <name type="scientific">Adineta steineri</name>
    <dbReference type="NCBI Taxonomy" id="433720"/>
    <lineage>
        <taxon>Eukaryota</taxon>
        <taxon>Metazoa</taxon>
        <taxon>Spiralia</taxon>
        <taxon>Gnathifera</taxon>
        <taxon>Rotifera</taxon>
        <taxon>Eurotatoria</taxon>
        <taxon>Bdelloidea</taxon>
        <taxon>Adinetida</taxon>
        <taxon>Adinetidae</taxon>
        <taxon>Adineta</taxon>
    </lineage>
</organism>
<dbReference type="InterPro" id="IPR013098">
    <property type="entry name" value="Ig_I-set"/>
</dbReference>
<comment type="caution">
    <text evidence="8">The sequence shown here is derived from an EMBL/GenBank/DDBJ whole genome shotgun (WGS) entry which is preliminary data.</text>
</comment>
<dbReference type="GO" id="GO:0030424">
    <property type="term" value="C:axon"/>
    <property type="evidence" value="ECO:0007669"/>
    <property type="project" value="TreeGrafter"/>
</dbReference>
<evidence type="ECO:0000256" key="2">
    <source>
        <dbReference type="ARBA" id="ARBA00006692"/>
    </source>
</evidence>
<dbReference type="GO" id="GO:0005886">
    <property type="term" value="C:plasma membrane"/>
    <property type="evidence" value="ECO:0007669"/>
    <property type="project" value="TreeGrafter"/>
</dbReference>
<dbReference type="Proteomes" id="UP000663844">
    <property type="component" value="Unassembled WGS sequence"/>
</dbReference>
<dbReference type="PANTHER" id="PTHR45080:SF34">
    <property type="entry name" value="MYOSIN LIGHT CHAIN KINASE, SMOOTH MUSCLE-LIKE"/>
    <property type="match status" value="1"/>
</dbReference>
<accession>A0A820IEG4</accession>
<feature type="domain" description="Ig-like" evidence="7">
    <location>
        <begin position="29"/>
        <end position="119"/>
    </location>
</feature>
<dbReference type="FunFam" id="2.60.40.10:FF:000425">
    <property type="entry name" value="Myosin light chain kinase"/>
    <property type="match status" value="1"/>
</dbReference>
<dbReference type="InterPro" id="IPR050958">
    <property type="entry name" value="Cell_Adh-Cytoskel_Orgn"/>
</dbReference>
<name>A0A820IEG4_9BILA</name>
<comment type="similarity">
    <text evidence="2">Belongs to the protein kinase superfamily. CAMK Ser/Thr protein kinase family.</text>
</comment>
<dbReference type="GO" id="GO:0043025">
    <property type="term" value="C:neuronal cell body"/>
    <property type="evidence" value="ECO:0007669"/>
    <property type="project" value="TreeGrafter"/>
</dbReference>
<keyword evidence="3" id="KW-0963">Cytoplasm</keyword>
<feature type="domain" description="Ig-like" evidence="7">
    <location>
        <begin position="124"/>
        <end position="212"/>
    </location>
</feature>
<dbReference type="FunFam" id="2.60.40.10:FF:000345">
    <property type="entry name" value="Muscle M-line assembly protein unc-89"/>
    <property type="match status" value="1"/>
</dbReference>
<gene>
    <name evidence="8" type="ORF">OXD698_LOCUS46371</name>
</gene>
<proteinExistence type="inferred from homology"/>
<keyword evidence="5" id="KW-1015">Disulfide bond</keyword>
<dbReference type="InterPro" id="IPR007110">
    <property type="entry name" value="Ig-like_dom"/>
</dbReference>
<protein>
    <recommendedName>
        <fullName evidence="7">Ig-like domain-containing protein</fullName>
    </recommendedName>
</protein>
<feature type="domain" description="Ig-like" evidence="7">
    <location>
        <begin position="220"/>
        <end position="311"/>
    </location>
</feature>
<feature type="non-terminal residue" evidence="8">
    <location>
        <position position="1"/>
    </location>
</feature>
<dbReference type="SMART" id="SM00409">
    <property type="entry name" value="IG"/>
    <property type="match status" value="3"/>
</dbReference>
<dbReference type="PANTHER" id="PTHR45080">
    <property type="entry name" value="CONTACTIN 5"/>
    <property type="match status" value="1"/>
</dbReference>
<dbReference type="InterPro" id="IPR003599">
    <property type="entry name" value="Ig_sub"/>
</dbReference>
<dbReference type="EMBL" id="CAJOAZ010016574">
    <property type="protein sequence ID" value="CAF4306184.1"/>
    <property type="molecule type" value="Genomic_DNA"/>
</dbReference>
<dbReference type="Pfam" id="PF07679">
    <property type="entry name" value="I-set"/>
    <property type="match status" value="3"/>
</dbReference>
<dbReference type="Gene3D" id="2.60.40.10">
    <property type="entry name" value="Immunoglobulins"/>
    <property type="match status" value="3"/>
</dbReference>
<dbReference type="InterPro" id="IPR036179">
    <property type="entry name" value="Ig-like_dom_sf"/>
</dbReference>
<dbReference type="PROSITE" id="PS50835">
    <property type="entry name" value="IG_LIKE"/>
    <property type="match status" value="3"/>
</dbReference>